<dbReference type="STRING" id="1121131.SAMN02745229_02413"/>
<sequence length="361" mass="40557">MNIKVGSILKIKNYEAHVIGSITYKNTEDGNKTWTEYRLLAGKVELWLSVDDVYKEYSLSRADNSIRGKIGPKWHEVDKGHQVVKRCSGDVDVEPGDSADFVEFEDATEEKTLSVEIWDDGTEYSRGEYLDLDEISVIGFEKVKTKKDDFDVFFIRLFMVIMVLGFLASFEDCLPTIPKRISKYLSKSDNYSYVTSITGNADQKADVYQYTGISYSTGPTTDDVAKDIINGIEGQTQSVTQEDDMADATIAIVTDKEYCLIYHPEDDASLVYVQISNRKYNYASDNSPYKSSSSTTRWYRSHYYSSSYSSDSSTYKSTPSAYSSYSGDTIHDIGNGYYDSYSSSVRQSSINSRKSSSGGGK</sequence>
<keyword evidence="2" id="KW-0472">Membrane</keyword>
<feature type="domain" description="DUF4178" evidence="3">
    <location>
        <begin position="4"/>
        <end position="131"/>
    </location>
</feature>
<proteinExistence type="predicted"/>
<reference evidence="5" key="1">
    <citation type="submission" date="2016-11" db="EMBL/GenBank/DDBJ databases">
        <authorList>
            <person name="Varghese N."/>
            <person name="Submissions S."/>
        </authorList>
    </citation>
    <scope>NUCLEOTIDE SEQUENCE [LARGE SCALE GENOMIC DNA]</scope>
    <source>
        <strain evidence="5">DSM 3071</strain>
    </source>
</reference>
<dbReference type="OrthoDB" id="1901128at2"/>
<evidence type="ECO:0000256" key="2">
    <source>
        <dbReference type="SAM" id="Phobius"/>
    </source>
</evidence>
<dbReference type="Proteomes" id="UP000184278">
    <property type="component" value="Unassembled WGS sequence"/>
</dbReference>
<dbReference type="EMBL" id="FQXK01000020">
    <property type="protein sequence ID" value="SHI25203.1"/>
    <property type="molecule type" value="Genomic_DNA"/>
</dbReference>
<evidence type="ECO:0000313" key="4">
    <source>
        <dbReference type="EMBL" id="SHI25203.1"/>
    </source>
</evidence>
<organism evidence="4 5">
    <name type="scientific">Butyrivibrio fibrisolvens DSM 3071</name>
    <dbReference type="NCBI Taxonomy" id="1121131"/>
    <lineage>
        <taxon>Bacteria</taxon>
        <taxon>Bacillati</taxon>
        <taxon>Bacillota</taxon>
        <taxon>Clostridia</taxon>
        <taxon>Lachnospirales</taxon>
        <taxon>Lachnospiraceae</taxon>
        <taxon>Butyrivibrio</taxon>
    </lineage>
</organism>
<dbReference type="AlphaFoldDB" id="A0A1M5ZMT1"/>
<dbReference type="Pfam" id="PF13785">
    <property type="entry name" value="DUF4178"/>
    <property type="match status" value="1"/>
</dbReference>
<name>A0A1M5ZMT1_BUTFI</name>
<evidence type="ECO:0000256" key="1">
    <source>
        <dbReference type="SAM" id="MobiDB-lite"/>
    </source>
</evidence>
<keyword evidence="5" id="KW-1185">Reference proteome</keyword>
<feature type="region of interest" description="Disordered" evidence="1">
    <location>
        <begin position="341"/>
        <end position="361"/>
    </location>
</feature>
<gene>
    <name evidence="4" type="ORF">SAMN02745229_02413</name>
</gene>
<feature type="transmembrane region" description="Helical" evidence="2">
    <location>
        <begin position="152"/>
        <end position="170"/>
    </location>
</feature>
<protein>
    <recommendedName>
        <fullName evidence="3">DUF4178 domain-containing protein</fullName>
    </recommendedName>
</protein>
<keyword evidence="2" id="KW-1133">Transmembrane helix</keyword>
<evidence type="ECO:0000313" key="5">
    <source>
        <dbReference type="Proteomes" id="UP000184278"/>
    </source>
</evidence>
<dbReference type="GeneID" id="89510786"/>
<accession>A0A1M5ZMT1</accession>
<keyword evidence="2" id="KW-0812">Transmembrane</keyword>
<dbReference type="InterPro" id="IPR025235">
    <property type="entry name" value="DUF4178"/>
</dbReference>
<evidence type="ECO:0000259" key="3">
    <source>
        <dbReference type="Pfam" id="PF13785"/>
    </source>
</evidence>
<dbReference type="RefSeq" id="WP_073388089.1">
    <property type="nucleotide sequence ID" value="NZ_FQXK01000020.1"/>
</dbReference>